<gene>
    <name evidence="6" type="ORF">FV139_14145</name>
</gene>
<evidence type="ECO:0000256" key="2">
    <source>
        <dbReference type="ARBA" id="ARBA00023125"/>
    </source>
</evidence>
<dbReference type="Pfam" id="PF13305">
    <property type="entry name" value="TetR_C_33"/>
    <property type="match status" value="1"/>
</dbReference>
<dbReference type="InterPro" id="IPR036271">
    <property type="entry name" value="Tet_transcr_reg_TetR-rel_C_sf"/>
</dbReference>
<organism evidence="6 7">
    <name type="scientific">Parahaliea maris</name>
    <dbReference type="NCBI Taxonomy" id="2716870"/>
    <lineage>
        <taxon>Bacteria</taxon>
        <taxon>Pseudomonadati</taxon>
        <taxon>Pseudomonadota</taxon>
        <taxon>Gammaproteobacteria</taxon>
        <taxon>Cellvibrionales</taxon>
        <taxon>Halieaceae</taxon>
        <taxon>Parahaliea</taxon>
    </lineage>
</organism>
<dbReference type="EMBL" id="VRZA01000005">
    <property type="protein sequence ID" value="TXS91874.1"/>
    <property type="molecule type" value="Genomic_DNA"/>
</dbReference>
<feature type="domain" description="HTH tetR-type" evidence="5">
    <location>
        <begin position="50"/>
        <end position="110"/>
    </location>
</feature>
<keyword evidence="2 4" id="KW-0238">DNA-binding</keyword>
<dbReference type="InterPro" id="IPR001647">
    <property type="entry name" value="HTH_TetR"/>
</dbReference>
<feature type="DNA-binding region" description="H-T-H motif" evidence="4">
    <location>
        <begin position="73"/>
        <end position="92"/>
    </location>
</feature>
<name>A0A5C8ZVT3_9GAMM</name>
<dbReference type="InterPro" id="IPR025996">
    <property type="entry name" value="MT1864/Rv1816-like_C"/>
</dbReference>
<keyword evidence="3" id="KW-0804">Transcription</keyword>
<evidence type="ECO:0000256" key="4">
    <source>
        <dbReference type="PROSITE-ProRule" id="PRU00335"/>
    </source>
</evidence>
<dbReference type="Proteomes" id="UP000321039">
    <property type="component" value="Unassembled WGS sequence"/>
</dbReference>
<dbReference type="InterPro" id="IPR050109">
    <property type="entry name" value="HTH-type_TetR-like_transc_reg"/>
</dbReference>
<dbReference type="PANTHER" id="PTHR30055:SF220">
    <property type="entry name" value="TETR-FAMILY REGULATORY PROTEIN"/>
    <property type="match status" value="1"/>
</dbReference>
<evidence type="ECO:0000313" key="6">
    <source>
        <dbReference type="EMBL" id="TXS91874.1"/>
    </source>
</evidence>
<dbReference type="PROSITE" id="PS50977">
    <property type="entry name" value="HTH_TETR_2"/>
    <property type="match status" value="1"/>
</dbReference>
<dbReference type="GO" id="GO:0003700">
    <property type="term" value="F:DNA-binding transcription factor activity"/>
    <property type="evidence" value="ECO:0007669"/>
    <property type="project" value="TreeGrafter"/>
</dbReference>
<proteinExistence type="predicted"/>
<keyword evidence="7" id="KW-1185">Reference proteome</keyword>
<evidence type="ECO:0000259" key="5">
    <source>
        <dbReference type="PROSITE" id="PS50977"/>
    </source>
</evidence>
<dbReference type="Pfam" id="PF00440">
    <property type="entry name" value="TetR_N"/>
    <property type="match status" value="1"/>
</dbReference>
<evidence type="ECO:0000256" key="3">
    <source>
        <dbReference type="ARBA" id="ARBA00023163"/>
    </source>
</evidence>
<dbReference type="RefSeq" id="WP_148069114.1">
    <property type="nucleotide sequence ID" value="NZ_VRZA01000005.1"/>
</dbReference>
<keyword evidence="1" id="KW-0805">Transcription regulation</keyword>
<dbReference type="SUPFAM" id="SSF48498">
    <property type="entry name" value="Tetracyclin repressor-like, C-terminal domain"/>
    <property type="match status" value="1"/>
</dbReference>
<sequence length="243" mass="27321">MNLISMSTTMAAPLLAIAGVRLAQTRWYNAYRIGREITVMKSAMKRYHKENLRDDLLRAAAQVVNLEGYEQLSIRRLAKETGVSPGAPYHHFPDKRSLLLAVALEGYRELNTVPVTPNSSMNVKPRTHLFNVCRRFLTFAAENPRLMTLMYDSELTRPIPDPAIAKAQQRGAEFLQEAILVITPRLSAKALSVRVATLWSTIFGFAMLRNLGMIQTNHVVRDPFSSKLADSVIQQAIHVMESD</sequence>
<evidence type="ECO:0000313" key="7">
    <source>
        <dbReference type="Proteomes" id="UP000321039"/>
    </source>
</evidence>
<dbReference type="InterPro" id="IPR009057">
    <property type="entry name" value="Homeodomain-like_sf"/>
</dbReference>
<reference evidence="6 7" key="1">
    <citation type="submission" date="2019-08" db="EMBL/GenBank/DDBJ databases">
        <title>Parahaliea maris sp. nov., isolated from the surface seawater.</title>
        <authorList>
            <person name="Liu Y."/>
        </authorList>
    </citation>
    <scope>NUCLEOTIDE SEQUENCE [LARGE SCALE GENOMIC DNA]</scope>
    <source>
        <strain evidence="6 7">HSLHS9</strain>
    </source>
</reference>
<dbReference type="AlphaFoldDB" id="A0A5C8ZVT3"/>
<evidence type="ECO:0000256" key="1">
    <source>
        <dbReference type="ARBA" id="ARBA00023015"/>
    </source>
</evidence>
<protein>
    <submittedName>
        <fullName evidence="6">TetR/AcrR family transcriptional regulator</fullName>
    </submittedName>
</protein>
<dbReference type="PANTHER" id="PTHR30055">
    <property type="entry name" value="HTH-TYPE TRANSCRIPTIONAL REGULATOR RUTR"/>
    <property type="match status" value="1"/>
</dbReference>
<dbReference type="SUPFAM" id="SSF46689">
    <property type="entry name" value="Homeodomain-like"/>
    <property type="match status" value="1"/>
</dbReference>
<dbReference type="GO" id="GO:0000976">
    <property type="term" value="F:transcription cis-regulatory region binding"/>
    <property type="evidence" value="ECO:0007669"/>
    <property type="project" value="TreeGrafter"/>
</dbReference>
<dbReference type="Gene3D" id="1.10.357.10">
    <property type="entry name" value="Tetracycline Repressor, domain 2"/>
    <property type="match status" value="1"/>
</dbReference>
<comment type="caution">
    <text evidence="6">The sequence shown here is derived from an EMBL/GenBank/DDBJ whole genome shotgun (WGS) entry which is preliminary data.</text>
</comment>
<dbReference type="PRINTS" id="PR00455">
    <property type="entry name" value="HTHTETR"/>
</dbReference>
<accession>A0A5C8ZVT3</accession>